<keyword evidence="2" id="KW-1185">Reference proteome</keyword>
<dbReference type="Proteomes" id="UP000003009">
    <property type="component" value="Unassembled WGS sequence"/>
</dbReference>
<reference evidence="1" key="1">
    <citation type="submission" date="2009-04" db="EMBL/GenBank/DDBJ databases">
        <authorList>
            <person name="Weinstock G."/>
            <person name="Sodergren E."/>
            <person name="Clifton S."/>
            <person name="Fulton L."/>
            <person name="Fulton B."/>
            <person name="Courtney L."/>
            <person name="Fronick C."/>
            <person name="Harrison M."/>
            <person name="Strong C."/>
            <person name="Farmer C."/>
            <person name="Delahaunty K."/>
            <person name="Markovic C."/>
            <person name="Hall O."/>
            <person name="Minx P."/>
            <person name="Tomlinson C."/>
            <person name="Mitreva M."/>
            <person name="Nelson J."/>
            <person name="Hou S."/>
            <person name="Wollam A."/>
            <person name="Pepin K.H."/>
            <person name="Johnson M."/>
            <person name="Bhonagiri V."/>
            <person name="Nash W.E."/>
            <person name="Warren W."/>
            <person name="Chinwalla A."/>
            <person name="Mardis E.R."/>
            <person name="Wilson R.K."/>
        </authorList>
    </citation>
    <scope>NUCLEOTIDE SEQUENCE [LARGE SCALE GENOMIC DNA]</scope>
    <source>
        <strain evidence="1">ATCC 51147</strain>
    </source>
</reference>
<protein>
    <submittedName>
        <fullName evidence="1">Uncharacterized protein</fullName>
    </submittedName>
</protein>
<name>C4GFY6_9NEIS</name>
<proteinExistence type="predicted"/>
<comment type="caution">
    <text evidence="1">The sequence shown here is derived from an EMBL/GenBank/DDBJ whole genome shotgun (WGS) entry which is preliminary data.</text>
</comment>
<gene>
    <name evidence="1" type="ORF">GCWU000324_01053</name>
</gene>
<accession>C4GFY6</accession>
<dbReference type="AlphaFoldDB" id="C4GFY6"/>
<dbReference type="EMBL" id="ACJW02000002">
    <property type="protein sequence ID" value="EEP69141.1"/>
    <property type="molecule type" value="Genomic_DNA"/>
</dbReference>
<dbReference type="STRING" id="629741.GCWU000324_01053"/>
<evidence type="ECO:0000313" key="2">
    <source>
        <dbReference type="Proteomes" id="UP000003009"/>
    </source>
</evidence>
<dbReference type="HOGENOM" id="CLU_2105704_0_0_4"/>
<sequence>MCDYKNTDITVLQAKMDREAAIARELCASPITEGSQKQIDWAEDIRWRKAETAANVIRQIEDNKLDDPEMTAKQRKIIDFYKQTFANNGARFWIDNDCTSFDAHWIQAHQAEIFK</sequence>
<evidence type="ECO:0000313" key="1">
    <source>
        <dbReference type="EMBL" id="EEP69141.1"/>
    </source>
</evidence>
<dbReference type="RefSeq" id="WP_003794997.1">
    <property type="nucleotide sequence ID" value="NZ_GG665871.1"/>
</dbReference>
<organism evidence="1 2">
    <name type="scientific">Kingella oralis ATCC 51147</name>
    <dbReference type="NCBI Taxonomy" id="629741"/>
    <lineage>
        <taxon>Bacteria</taxon>
        <taxon>Pseudomonadati</taxon>
        <taxon>Pseudomonadota</taxon>
        <taxon>Betaproteobacteria</taxon>
        <taxon>Neisseriales</taxon>
        <taxon>Neisseriaceae</taxon>
        <taxon>Kingella</taxon>
    </lineage>
</organism>
<dbReference type="GeneID" id="84906674"/>